<keyword evidence="1" id="KW-0479">Metal-binding</keyword>
<keyword evidence="6" id="KW-1185">Reference proteome</keyword>
<dbReference type="GO" id="GO:0046872">
    <property type="term" value="F:metal ion binding"/>
    <property type="evidence" value="ECO:0007669"/>
    <property type="project" value="UniProtKB-KW"/>
</dbReference>
<reference evidence="5 6" key="1">
    <citation type="submission" date="2019-02" db="EMBL/GenBank/DDBJ databases">
        <title>Closed genome of Sporomusa termitida DSM 4440.</title>
        <authorList>
            <person name="Poehlein A."/>
            <person name="Daniel R."/>
        </authorList>
    </citation>
    <scope>NUCLEOTIDE SEQUENCE [LARGE SCALE GENOMIC DNA]</scope>
    <source>
        <strain evidence="5 6">DSM 4440</strain>
    </source>
</reference>
<dbReference type="Pfam" id="PF12838">
    <property type="entry name" value="Fer4_7"/>
    <property type="match status" value="1"/>
</dbReference>
<dbReference type="Gene3D" id="3.30.70.20">
    <property type="match status" value="1"/>
</dbReference>
<gene>
    <name evidence="5" type="ORF">SPTER_20400</name>
</gene>
<accession>A0A517DTN5</accession>
<keyword evidence="2" id="KW-0408">Iron</keyword>
<evidence type="ECO:0000313" key="6">
    <source>
        <dbReference type="Proteomes" id="UP000320776"/>
    </source>
</evidence>
<evidence type="ECO:0000256" key="3">
    <source>
        <dbReference type="ARBA" id="ARBA00023014"/>
    </source>
</evidence>
<keyword evidence="3" id="KW-0411">Iron-sulfur</keyword>
<dbReference type="InterPro" id="IPR017896">
    <property type="entry name" value="4Fe4S_Fe-S-bd"/>
</dbReference>
<feature type="domain" description="4Fe-4S ferredoxin-type" evidence="4">
    <location>
        <begin position="59"/>
        <end position="88"/>
    </location>
</feature>
<organism evidence="5 6">
    <name type="scientific">Sporomusa termitida</name>
    <dbReference type="NCBI Taxonomy" id="2377"/>
    <lineage>
        <taxon>Bacteria</taxon>
        <taxon>Bacillati</taxon>
        <taxon>Bacillota</taxon>
        <taxon>Negativicutes</taxon>
        <taxon>Selenomonadales</taxon>
        <taxon>Sporomusaceae</taxon>
        <taxon>Sporomusa</taxon>
    </lineage>
</organism>
<dbReference type="PROSITE" id="PS51379">
    <property type="entry name" value="4FE4S_FER_2"/>
    <property type="match status" value="2"/>
</dbReference>
<dbReference type="Proteomes" id="UP000320776">
    <property type="component" value="Chromosome"/>
</dbReference>
<feature type="domain" description="4Fe-4S ferredoxin-type" evidence="4">
    <location>
        <begin position="26"/>
        <end position="56"/>
    </location>
</feature>
<dbReference type="AlphaFoldDB" id="A0A517DTN5"/>
<sequence>MLEQTGVPTTADINNVLPGAKRFAQGPVAVFECFQNIPCNPCVEACPRGAISIGADINERPQLDESKCNGCGICLAHCPGLSIFVVDCAYNPQEALIKLPYEYLPLPVAGQLADALSRTGETIALAQVQRVQQNKNKTTVVWVSVPKAQAMNIRGIAIRKED</sequence>
<dbReference type="EMBL" id="CP036259">
    <property type="protein sequence ID" value="QDR80709.1"/>
    <property type="molecule type" value="Genomic_DNA"/>
</dbReference>
<dbReference type="PROSITE" id="PS00198">
    <property type="entry name" value="4FE4S_FER_1"/>
    <property type="match status" value="1"/>
</dbReference>
<dbReference type="SUPFAM" id="SSF54862">
    <property type="entry name" value="4Fe-4S ferredoxins"/>
    <property type="match status" value="1"/>
</dbReference>
<dbReference type="GO" id="GO:0051536">
    <property type="term" value="F:iron-sulfur cluster binding"/>
    <property type="evidence" value="ECO:0007669"/>
    <property type="project" value="UniProtKB-KW"/>
</dbReference>
<proteinExistence type="predicted"/>
<dbReference type="OrthoDB" id="1683619at2"/>
<evidence type="ECO:0000259" key="4">
    <source>
        <dbReference type="PROSITE" id="PS51379"/>
    </source>
</evidence>
<dbReference type="InterPro" id="IPR017900">
    <property type="entry name" value="4Fe4S_Fe_S_CS"/>
</dbReference>
<protein>
    <recommendedName>
        <fullName evidence="4">4Fe-4S ferredoxin-type domain-containing protein</fullName>
    </recommendedName>
</protein>
<name>A0A517DTN5_9FIRM</name>
<evidence type="ECO:0000256" key="1">
    <source>
        <dbReference type="ARBA" id="ARBA00022723"/>
    </source>
</evidence>
<dbReference type="KEGG" id="sted:SPTER_20400"/>
<evidence type="ECO:0000256" key="2">
    <source>
        <dbReference type="ARBA" id="ARBA00023004"/>
    </source>
</evidence>
<dbReference type="RefSeq" id="WP_144350294.1">
    <property type="nucleotide sequence ID" value="NZ_CP036259.1"/>
</dbReference>
<evidence type="ECO:0000313" key="5">
    <source>
        <dbReference type="EMBL" id="QDR80709.1"/>
    </source>
</evidence>